<accession>A0A4R6ZMU1</accession>
<reference evidence="4 5" key="1">
    <citation type="submission" date="2019-03" db="EMBL/GenBank/DDBJ databases">
        <title>Genomic Encyclopedia of Type Strains, Phase III (KMG-III): the genomes of soil and plant-associated and newly described type strains.</title>
        <authorList>
            <person name="Whitman W."/>
        </authorList>
    </citation>
    <scope>NUCLEOTIDE SEQUENCE [LARGE SCALE GENOMIC DNA]</scope>
    <source>
        <strain evidence="4 5">CECT 7972</strain>
    </source>
</reference>
<proteinExistence type="inferred from homology"/>
<evidence type="ECO:0000313" key="5">
    <source>
        <dbReference type="Proteomes" id="UP000295558"/>
    </source>
</evidence>
<dbReference type="STRING" id="1265846.PROCOU_01639"/>
<comment type="caution">
    <text evidence="4">The sequence shown here is derived from an EMBL/GenBank/DDBJ whole genome shotgun (WGS) entry which is preliminary data.</text>
</comment>
<dbReference type="PANTHER" id="PTHR37293">
    <property type="entry name" value="PHAGE REPLICATION PROTEIN-RELATED"/>
    <property type="match status" value="1"/>
</dbReference>
<dbReference type="Gene3D" id="1.10.10.630">
    <property type="entry name" value="DnaD domain-like"/>
    <property type="match status" value="1"/>
</dbReference>
<dbReference type="Proteomes" id="UP000295558">
    <property type="component" value="Unassembled WGS sequence"/>
</dbReference>
<gene>
    <name evidence="4" type="ORF">DFP96_104292</name>
</gene>
<name>A0A4R6ZMU1_9LIST</name>
<dbReference type="EMBL" id="SNZK01000004">
    <property type="protein sequence ID" value="TDR53698.1"/>
    <property type="molecule type" value="Genomic_DNA"/>
</dbReference>
<evidence type="ECO:0000256" key="2">
    <source>
        <dbReference type="SAM" id="MobiDB-lite"/>
    </source>
</evidence>
<feature type="compositionally biased region" description="Basic and acidic residues" evidence="2">
    <location>
        <begin position="288"/>
        <end position="313"/>
    </location>
</feature>
<dbReference type="Pfam" id="PF07261">
    <property type="entry name" value="DnaB_2"/>
    <property type="match status" value="1"/>
</dbReference>
<dbReference type="PANTHER" id="PTHR37293:SF9">
    <property type="entry name" value="PHI ETA ORF 22-LIKE PROTEIN"/>
    <property type="match status" value="1"/>
</dbReference>
<dbReference type="InterPro" id="IPR006343">
    <property type="entry name" value="DnaB/C_C"/>
</dbReference>
<feature type="domain" description="DnaB/C C-terminal" evidence="3">
    <location>
        <begin position="177"/>
        <end position="245"/>
    </location>
</feature>
<organism evidence="4 5">
    <name type="scientific">Listeria rocourtiae</name>
    <dbReference type="NCBI Taxonomy" id="647910"/>
    <lineage>
        <taxon>Bacteria</taxon>
        <taxon>Bacillati</taxon>
        <taxon>Bacillota</taxon>
        <taxon>Bacilli</taxon>
        <taxon>Bacillales</taxon>
        <taxon>Listeriaceae</taxon>
        <taxon>Listeria</taxon>
    </lineage>
</organism>
<dbReference type="SUPFAM" id="SSF158499">
    <property type="entry name" value="DnaD domain-like"/>
    <property type="match status" value="1"/>
</dbReference>
<dbReference type="RefSeq" id="WP_051994078.1">
    <property type="nucleotide sequence ID" value="NZ_SNZK01000004.1"/>
</dbReference>
<feature type="region of interest" description="Disordered" evidence="2">
    <location>
        <begin position="273"/>
        <end position="313"/>
    </location>
</feature>
<dbReference type="InterPro" id="IPR034829">
    <property type="entry name" value="DnaD-like_sf"/>
</dbReference>
<keyword evidence="5" id="KW-1185">Reference proteome</keyword>
<dbReference type="InterPro" id="IPR053162">
    <property type="entry name" value="DnaD"/>
</dbReference>
<evidence type="ECO:0000259" key="3">
    <source>
        <dbReference type="Pfam" id="PF07261"/>
    </source>
</evidence>
<sequence>MAQRRMFSKNITDTDAFVDMPLSSQCLYFHLNMSADDDGFVDSVKKIKRVIGASDDDLKILMAKQFLIPFDTGIVVIRDWKIHNYIRGDRYRETVHQEEKSQLAMDSSKRYTKVAEQVQPHVIPPDIPNVDQWETQVRLGKDRLGKDSIGKISIDYEEEKTIHNNNPDYSSSIATWEAVYGFPNAVVLKDIQEAIDETTDTLVIEAIRRTSLEQIERKGAWRYTRAILNNWKQLKITTLEQVQQADRNWEIGQQAKNNGKGYKKGGKQEVVPNWFDKDEVLPPQQTEPEQKETPEETARKVAEMKRRLKEARA</sequence>
<dbReference type="AlphaFoldDB" id="A0A4R6ZMU1"/>
<evidence type="ECO:0000313" key="4">
    <source>
        <dbReference type="EMBL" id="TDR53698.1"/>
    </source>
</evidence>
<evidence type="ECO:0000256" key="1">
    <source>
        <dbReference type="ARBA" id="ARBA00093462"/>
    </source>
</evidence>
<comment type="similarity">
    <text evidence="1">Belongs to the DnaB/DnaD family.</text>
</comment>
<protein>
    <submittedName>
        <fullName evidence="4">DnaD/phage-associated family protein</fullName>
    </submittedName>
</protein>
<dbReference type="OrthoDB" id="9788567at2"/>
<dbReference type="NCBIfam" id="TIGR01446">
    <property type="entry name" value="DnaD_dom"/>
    <property type="match status" value="1"/>
</dbReference>